<sequence length="98" mass="11055">MDDSKRNELLRMGWEIHAAVEEAYLLHPATRNDPGAWQARQRLLLADMAIHLLQTAIGPGDIELEKLRNNLHAILTISDQFLPQAGLKRATETLYAGR</sequence>
<protein>
    <submittedName>
        <fullName evidence="1">Uncharacterized protein</fullName>
    </submittedName>
</protein>
<dbReference type="RefSeq" id="WP_193688548.1">
    <property type="nucleotide sequence ID" value="NZ_CP062941.1"/>
</dbReference>
<evidence type="ECO:0000313" key="1">
    <source>
        <dbReference type="EMBL" id="QOL51574.1"/>
    </source>
</evidence>
<dbReference type="Proteomes" id="UP000593875">
    <property type="component" value="Chromosome"/>
</dbReference>
<name>A0A7L9U960_9BURK</name>
<dbReference type="KEGG" id="mlir:LPB04_10130"/>
<proteinExistence type="predicted"/>
<evidence type="ECO:0000313" key="2">
    <source>
        <dbReference type="Proteomes" id="UP000593875"/>
    </source>
</evidence>
<organism evidence="1 2">
    <name type="scientific">Massilia litorea</name>
    <dbReference type="NCBI Taxonomy" id="2769491"/>
    <lineage>
        <taxon>Bacteria</taxon>
        <taxon>Pseudomonadati</taxon>
        <taxon>Pseudomonadota</taxon>
        <taxon>Betaproteobacteria</taxon>
        <taxon>Burkholderiales</taxon>
        <taxon>Oxalobacteraceae</taxon>
        <taxon>Telluria group</taxon>
        <taxon>Massilia</taxon>
    </lineage>
</organism>
<dbReference type="EMBL" id="CP062941">
    <property type="protein sequence ID" value="QOL51574.1"/>
    <property type="molecule type" value="Genomic_DNA"/>
</dbReference>
<dbReference type="AlphaFoldDB" id="A0A7L9U960"/>
<reference evidence="1 2" key="1">
    <citation type="submission" date="2020-10" db="EMBL/GenBank/DDBJ databases">
        <title>Genome sequencing of Massilia sp. LPB0304.</title>
        <authorList>
            <person name="Kim J."/>
        </authorList>
    </citation>
    <scope>NUCLEOTIDE SEQUENCE [LARGE SCALE GENOMIC DNA]</scope>
    <source>
        <strain evidence="1 2">LPB0304</strain>
    </source>
</reference>
<accession>A0A7L9U960</accession>
<keyword evidence="2" id="KW-1185">Reference proteome</keyword>
<gene>
    <name evidence="1" type="ORF">LPB04_10130</name>
</gene>